<name>A0ABQ2Y6W5_9ACTN</name>
<reference evidence="2" key="1">
    <citation type="journal article" date="2019" name="Int. J. Syst. Evol. Microbiol.">
        <title>The Global Catalogue of Microorganisms (GCM) 10K type strain sequencing project: providing services to taxonomists for standard genome sequencing and annotation.</title>
        <authorList>
            <consortium name="The Broad Institute Genomics Platform"/>
            <consortium name="The Broad Institute Genome Sequencing Center for Infectious Disease"/>
            <person name="Wu L."/>
            <person name="Ma J."/>
        </authorList>
    </citation>
    <scope>NUCLEOTIDE SEQUENCE [LARGE SCALE GENOMIC DNA]</scope>
    <source>
        <strain evidence="2">JCM 4586</strain>
    </source>
</reference>
<organism evidence="1 2">
    <name type="scientific">Streptomyces hiroshimensis</name>
    <dbReference type="NCBI Taxonomy" id="66424"/>
    <lineage>
        <taxon>Bacteria</taxon>
        <taxon>Bacillati</taxon>
        <taxon>Actinomycetota</taxon>
        <taxon>Actinomycetes</taxon>
        <taxon>Kitasatosporales</taxon>
        <taxon>Streptomycetaceae</taxon>
        <taxon>Streptomyces</taxon>
    </lineage>
</organism>
<comment type="caution">
    <text evidence="1">The sequence shown here is derived from an EMBL/GenBank/DDBJ whole genome shotgun (WGS) entry which is preliminary data.</text>
</comment>
<sequence length="85" mass="8775">MHHASTWIGGTERRGGGFRSVCVTIRERAVHAQAADGVGAFITDMFGDKTRTIGPHAPFGAGAGTVVGGTARLPCALDVPEEEIA</sequence>
<accession>A0ABQ2Y6W5</accession>
<dbReference type="Proteomes" id="UP000659223">
    <property type="component" value="Unassembled WGS sequence"/>
</dbReference>
<keyword evidence="2" id="KW-1185">Reference proteome</keyword>
<dbReference type="EMBL" id="BMUT01000002">
    <property type="protein sequence ID" value="GGX68437.1"/>
    <property type="molecule type" value="Genomic_DNA"/>
</dbReference>
<protein>
    <submittedName>
        <fullName evidence="1">Uncharacterized protein</fullName>
    </submittedName>
</protein>
<gene>
    <name evidence="1" type="ORF">GCM10010324_11470</name>
</gene>
<evidence type="ECO:0000313" key="1">
    <source>
        <dbReference type="EMBL" id="GGX68437.1"/>
    </source>
</evidence>
<proteinExistence type="predicted"/>
<evidence type="ECO:0000313" key="2">
    <source>
        <dbReference type="Proteomes" id="UP000659223"/>
    </source>
</evidence>